<feature type="domain" description="FAD dependent oxidoreductase" evidence="3">
    <location>
        <begin position="3"/>
        <end position="403"/>
    </location>
</feature>
<comment type="similarity">
    <text evidence="1">Belongs to the DadA oxidoreductase family.</text>
</comment>
<evidence type="ECO:0000256" key="1">
    <source>
        <dbReference type="ARBA" id="ARBA00009410"/>
    </source>
</evidence>
<evidence type="ECO:0000259" key="3">
    <source>
        <dbReference type="Pfam" id="PF01266"/>
    </source>
</evidence>
<dbReference type="NCBIfam" id="NF001933">
    <property type="entry name" value="PRK00711.1"/>
    <property type="match status" value="1"/>
</dbReference>
<dbReference type="SUPFAM" id="SSF51905">
    <property type="entry name" value="FAD/NAD(P)-binding domain"/>
    <property type="match status" value="1"/>
</dbReference>
<dbReference type="Gene3D" id="3.30.9.10">
    <property type="entry name" value="D-Amino Acid Oxidase, subunit A, domain 2"/>
    <property type="match status" value="1"/>
</dbReference>
<dbReference type="InterPro" id="IPR036188">
    <property type="entry name" value="FAD/NAD-bd_sf"/>
</dbReference>
<dbReference type="SUPFAM" id="SSF54373">
    <property type="entry name" value="FAD-linked reductases, C-terminal domain"/>
    <property type="match status" value="1"/>
</dbReference>
<gene>
    <name evidence="4" type="ORF">ACFOY1_05960</name>
</gene>
<evidence type="ECO:0000256" key="2">
    <source>
        <dbReference type="ARBA" id="ARBA00023002"/>
    </source>
</evidence>
<name>A0ABV8NW86_9BURK</name>
<dbReference type="GO" id="GO:0016491">
    <property type="term" value="F:oxidoreductase activity"/>
    <property type="evidence" value="ECO:0007669"/>
    <property type="project" value="UniProtKB-KW"/>
</dbReference>
<organism evidence="4 5">
    <name type="scientific">Candidimonas humi</name>
    <dbReference type="NCBI Taxonomy" id="683355"/>
    <lineage>
        <taxon>Bacteria</taxon>
        <taxon>Pseudomonadati</taxon>
        <taxon>Pseudomonadota</taxon>
        <taxon>Betaproteobacteria</taxon>
        <taxon>Burkholderiales</taxon>
        <taxon>Alcaligenaceae</taxon>
        <taxon>Candidimonas</taxon>
    </lineage>
</organism>
<dbReference type="Gene3D" id="3.50.50.60">
    <property type="entry name" value="FAD/NAD(P)-binding domain"/>
    <property type="match status" value="2"/>
</dbReference>
<dbReference type="Pfam" id="PF01266">
    <property type="entry name" value="DAO"/>
    <property type="match status" value="1"/>
</dbReference>
<keyword evidence="5" id="KW-1185">Reference proteome</keyword>
<dbReference type="InterPro" id="IPR006076">
    <property type="entry name" value="FAD-dep_OxRdtase"/>
</dbReference>
<dbReference type="EMBL" id="JBHSBV010000002">
    <property type="protein sequence ID" value="MFC4200492.1"/>
    <property type="molecule type" value="Genomic_DNA"/>
</dbReference>
<dbReference type="PANTHER" id="PTHR13847">
    <property type="entry name" value="SARCOSINE DEHYDROGENASE-RELATED"/>
    <property type="match status" value="1"/>
</dbReference>
<accession>A0ABV8NW86</accession>
<evidence type="ECO:0000313" key="5">
    <source>
        <dbReference type="Proteomes" id="UP001595848"/>
    </source>
</evidence>
<reference evidence="5" key="1">
    <citation type="journal article" date="2019" name="Int. J. Syst. Evol. Microbiol.">
        <title>The Global Catalogue of Microorganisms (GCM) 10K type strain sequencing project: providing services to taxonomists for standard genome sequencing and annotation.</title>
        <authorList>
            <consortium name="The Broad Institute Genomics Platform"/>
            <consortium name="The Broad Institute Genome Sequencing Center for Infectious Disease"/>
            <person name="Wu L."/>
            <person name="Ma J."/>
        </authorList>
    </citation>
    <scope>NUCLEOTIDE SEQUENCE [LARGE SCALE GENOMIC DNA]</scope>
    <source>
        <strain evidence="5">LMG 24813</strain>
    </source>
</reference>
<dbReference type="Proteomes" id="UP001595848">
    <property type="component" value="Unassembled WGS sequence"/>
</dbReference>
<evidence type="ECO:0000313" key="4">
    <source>
        <dbReference type="EMBL" id="MFC4200492.1"/>
    </source>
</evidence>
<dbReference type="RefSeq" id="WP_246600502.1">
    <property type="nucleotide sequence ID" value="NZ_JAHTBN010000003.1"/>
</dbReference>
<sequence length="423" mass="46224">MQVIIVGGGIIGVCTAYHLRRHGAEVTVIDREPDVARATSLGNAGVIAPGYVTPWAAPGMPTKILKYLFRSESPVIYRPVADTRQWRWVSRWLRECELPRYRVNKERMQRIAYYSKACLTEFRSEHAFEYWRSQGYLQLFRTAFDEEMARPAMQILAEAGITHRLLDAEGCAEIEPALKGAALRPASGLYLPDDESGDCAVFAQQLRTVCEENGVRFRFNTRVRSLAGSRSGVEGVRISDAALPSTELLKADTIIVAAGIESRDLLAPLGVDVPIYPVKGYSATIAVTDPDKALRGAVMDEALKTSITRMGPNIRVAGTAELGDSALTIRDKATRTLMKVLQDWFPGAVQPETARYWVGLRPMTPDGPPLMGATPVPGLYINLGHGSTGWAMSMGSGRVVADLATGQQPEIDLSGLTLERYAG</sequence>
<comment type="caution">
    <text evidence="4">The sequence shown here is derived from an EMBL/GenBank/DDBJ whole genome shotgun (WGS) entry which is preliminary data.</text>
</comment>
<proteinExistence type="inferred from homology"/>
<protein>
    <submittedName>
        <fullName evidence="4">D-amino acid dehydrogenase</fullName>
        <ecNumber evidence="4">1.4.99.-</ecNumber>
    </submittedName>
</protein>
<dbReference type="PANTHER" id="PTHR13847:SF280">
    <property type="entry name" value="D-AMINO ACID DEHYDROGENASE"/>
    <property type="match status" value="1"/>
</dbReference>
<keyword evidence="2 4" id="KW-0560">Oxidoreductase</keyword>
<dbReference type="EC" id="1.4.99.-" evidence="4"/>